<dbReference type="AlphaFoldDB" id="A0A4Y3TUX7"/>
<feature type="transmembrane region" description="Helical" evidence="1">
    <location>
        <begin position="70"/>
        <end position="95"/>
    </location>
</feature>
<keyword evidence="3" id="KW-1185">Reference proteome</keyword>
<keyword evidence="1" id="KW-0472">Membrane</keyword>
<dbReference type="PROSITE" id="PS51257">
    <property type="entry name" value="PROKAR_LIPOPROTEIN"/>
    <property type="match status" value="1"/>
</dbReference>
<keyword evidence="1" id="KW-1133">Transmembrane helix</keyword>
<evidence type="ECO:0000256" key="1">
    <source>
        <dbReference type="SAM" id="Phobius"/>
    </source>
</evidence>
<dbReference type="RefSeq" id="WP_141375982.1">
    <property type="nucleotide sequence ID" value="NZ_BAPL01000005.1"/>
</dbReference>
<keyword evidence="1" id="KW-0812">Transmembrane</keyword>
<protein>
    <recommendedName>
        <fullName evidence="4">Lipoprotein</fullName>
    </recommendedName>
</protein>
<name>A0A4Y3TUX7_9PROT</name>
<dbReference type="OrthoDB" id="7218595at2"/>
<evidence type="ECO:0000313" key="2">
    <source>
        <dbReference type="EMBL" id="GEB85593.1"/>
    </source>
</evidence>
<reference evidence="2 3" key="1">
    <citation type="submission" date="2019-06" db="EMBL/GenBank/DDBJ databases">
        <title>Whole genome shotgun sequence of Acetobacter peroxydans NBRC 13755.</title>
        <authorList>
            <person name="Hosoyama A."/>
            <person name="Uohara A."/>
            <person name="Ohji S."/>
            <person name="Ichikawa N."/>
        </authorList>
    </citation>
    <scope>NUCLEOTIDE SEQUENCE [LARGE SCALE GENOMIC DNA]</scope>
    <source>
        <strain evidence="2 3">NBRC 13755</strain>
    </source>
</reference>
<dbReference type="Proteomes" id="UP000317730">
    <property type="component" value="Unassembled WGS sequence"/>
</dbReference>
<proteinExistence type="predicted"/>
<dbReference type="EMBL" id="BJMV01000006">
    <property type="protein sequence ID" value="GEB85593.1"/>
    <property type="molecule type" value="Genomic_DNA"/>
</dbReference>
<feature type="transmembrane region" description="Helical" evidence="1">
    <location>
        <begin position="12"/>
        <end position="33"/>
    </location>
</feature>
<evidence type="ECO:0008006" key="4">
    <source>
        <dbReference type="Google" id="ProtNLM"/>
    </source>
</evidence>
<comment type="caution">
    <text evidence="2">The sequence shown here is derived from an EMBL/GenBank/DDBJ whole genome shotgun (WGS) entry which is preliminary data.</text>
</comment>
<sequence length="130" mass="14398">MVLKKATFISLWLVALSLAICSTFVFIACGLKFSVFHSGLNVRHQDFSDSTRLSLYLWQSLPESGVWSDYVLSIPGMTALIAFLSSIALGSYAALRLEDINHGICTDRKADMHRWEAMLVGQHSTATEQA</sequence>
<evidence type="ECO:0000313" key="3">
    <source>
        <dbReference type="Proteomes" id="UP000317730"/>
    </source>
</evidence>
<organism evidence="2 3">
    <name type="scientific">Acetobacter peroxydans</name>
    <dbReference type="NCBI Taxonomy" id="104098"/>
    <lineage>
        <taxon>Bacteria</taxon>
        <taxon>Pseudomonadati</taxon>
        <taxon>Pseudomonadota</taxon>
        <taxon>Alphaproteobacteria</taxon>
        <taxon>Acetobacterales</taxon>
        <taxon>Acetobacteraceae</taxon>
        <taxon>Acetobacter</taxon>
    </lineage>
</organism>
<accession>A0A4Y3TUX7</accession>
<gene>
    <name evidence="2" type="ORF">APE01nite_13900</name>
</gene>